<dbReference type="SUPFAM" id="SSF50729">
    <property type="entry name" value="PH domain-like"/>
    <property type="match status" value="1"/>
</dbReference>
<dbReference type="Pfam" id="PF14593">
    <property type="entry name" value="PH_3"/>
    <property type="match status" value="1"/>
</dbReference>
<evidence type="ECO:0000313" key="14">
    <source>
        <dbReference type="EMBL" id="JAC34585.1"/>
    </source>
</evidence>
<sequence>MSAASPTEKSVKEPVDVPQAGAAEMPTPVSAASTSGSTLPNNVASTSKEGGDEPKQPAKMSAKDFIFGKLIGEGSFSMVYLAKEIRTNKEYAIKVCYKQHILREKKQRAIMREKQILRILSARPHPFFIRLHSTFHDANKLYFVVTYAKNGELLPHIVKYGSFDADVTRFYTAEIISALEHLHSLGIVHRDLKPENILLDERMHIQITDFGSAKIISREFCDEVDIGEIELNGHNSFVGTAQYVSPEMLSDKSCSPSTDLWALGCIVYQMISGLPPFRASNEYLTFQKILKLKYEFPDGFNTIVRDLVENLLVIDPNQRLGAASRGGYPALKGHEFFTEVRWEKLPEMEPPKMLPFLPGTSSNEELRSQYCVPDDLEPGLDDKQMTRLLGLAFQDDDAPAVSSPTSPSQQQQPQQQRTQPPQQRISRTQLHILDFGPEEHSRRLQKQAETNQYHKFVQGNLILKQGLVDKRKGLFARRRMLLLTTGPHLYYVDPAAMVLKGEIPWSPELRPEPKNFKTFLCTRPTEHTT</sequence>
<dbReference type="GO" id="GO:0005524">
    <property type="term" value="F:ATP binding"/>
    <property type="evidence" value="ECO:0007669"/>
    <property type="project" value="UniProtKB-UniRule"/>
</dbReference>
<feature type="domain" description="Protein kinase" evidence="13">
    <location>
        <begin position="65"/>
        <end position="337"/>
    </location>
</feature>
<evidence type="ECO:0000256" key="8">
    <source>
        <dbReference type="ARBA" id="ARBA00022840"/>
    </source>
</evidence>
<feature type="region of interest" description="Disordered" evidence="12">
    <location>
        <begin position="1"/>
        <end position="58"/>
    </location>
</feature>
<dbReference type="PANTHER" id="PTHR24356">
    <property type="entry name" value="SERINE/THREONINE-PROTEIN KINASE"/>
    <property type="match status" value="1"/>
</dbReference>
<evidence type="ECO:0000256" key="9">
    <source>
        <dbReference type="ARBA" id="ARBA00047899"/>
    </source>
</evidence>
<organism evidence="14">
    <name type="scientific">Amblyomma triste</name>
    <name type="common">Neotropical tick</name>
    <dbReference type="NCBI Taxonomy" id="251400"/>
    <lineage>
        <taxon>Eukaryota</taxon>
        <taxon>Metazoa</taxon>
        <taxon>Ecdysozoa</taxon>
        <taxon>Arthropoda</taxon>
        <taxon>Chelicerata</taxon>
        <taxon>Arachnida</taxon>
        <taxon>Acari</taxon>
        <taxon>Parasitiformes</taxon>
        <taxon>Ixodida</taxon>
        <taxon>Ixodoidea</taxon>
        <taxon>Ixodidae</taxon>
        <taxon>Amblyomminae</taxon>
        <taxon>Amblyomma</taxon>
    </lineage>
</organism>
<dbReference type="InterPro" id="IPR008271">
    <property type="entry name" value="Ser/Thr_kinase_AS"/>
</dbReference>
<evidence type="ECO:0000256" key="3">
    <source>
        <dbReference type="ARBA" id="ARBA00018538"/>
    </source>
</evidence>
<dbReference type="PANTHER" id="PTHR24356:SF163">
    <property type="entry name" value="3-PHOSPHOINOSITIDE-DEPENDENT PROTEIN KINASE 1-RELATED"/>
    <property type="match status" value="1"/>
</dbReference>
<dbReference type="AlphaFoldDB" id="A0A023GNP9"/>
<feature type="compositionally biased region" description="Polar residues" evidence="12">
    <location>
        <begin position="30"/>
        <end position="48"/>
    </location>
</feature>
<dbReference type="FunFam" id="3.30.200.20:FF:000191">
    <property type="entry name" value="3-phosphoinositide-dependent protein kinase 2-like"/>
    <property type="match status" value="1"/>
</dbReference>
<evidence type="ECO:0000256" key="11">
    <source>
        <dbReference type="PROSITE-ProRule" id="PRU10141"/>
    </source>
</evidence>
<dbReference type="InterPro" id="IPR011993">
    <property type="entry name" value="PH-like_dom_sf"/>
</dbReference>
<dbReference type="Gene3D" id="2.30.29.30">
    <property type="entry name" value="Pleckstrin-homology domain (PH domain)/Phosphotyrosine-binding domain (PTB)"/>
    <property type="match status" value="1"/>
</dbReference>
<evidence type="ECO:0000256" key="1">
    <source>
        <dbReference type="ARBA" id="ARBA00010006"/>
    </source>
</evidence>
<evidence type="ECO:0000256" key="5">
    <source>
        <dbReference type="ARBA" id="ARBA00022679"/>
    </source>
</evidence>
<dbReference type="CDD" id="cd05581">
    <property type="entry name" value="STKc_PDK1"/>
    <property type="match status" value="1"/>
</dbReference>
<keyword evidence="5" id="KW-0808">Transferase</keyword>
<accession>A0A023GNP9</accession>
<dbReference type="InterPro" id="IPR000719">
    <property type="entry name" value="Prot_kinase_dom"/>
</dbReference>
<dbReference type="SUPFAM" id="SSF56112">
    <property type="entry name" value="Protein kinase-like (PK-like)"/>
    <property type="match status" value="1"/>
</dbReference>
<keyword evidence="7 14" id="KW-0418">Kinase</keyword>
<proteinExistence type="evidence at transcript level"/>
<dbReference type="InterPro" id="IPR017441">
    <property type="entry name" value="Protein_kinase_ATP_BS"/>
</dbReference>
<comment type="catalytic activity">
    <reaction evidence="10">
        <text>L-seryl-[protein] + ATP = O-phospho-L-seryl-[protein] + ADP + H(+)</text>
        <dbReference type="Rhea" id="RHEA:17989"/>
        <dbReference type="Rhea" id="RHEA-COMP:9863"/>
        <dbReference type="Rhea" id="RHEA-COMP:11604"/>
        <dbReference type="ChEBI" id="CHEBI:15378"/>
        <dbReference type="ChEBI" id="CHEBI:29999"/>
        <dbReference type="ChEBI" id="CHEBI:30616"/>
        <dbReference type="ChEBI" id="CHEBI:83421"/>
        <dbReference type="ChEBI" id="CHEBI:456216"/>
        <dbReference type="EC" id="2.7.11.1"/>
    </reaction>
</comment>
<dbReference type="InterPro" id="IPR050236">
    <property type="entry name" value="Ser_Thr_kinase_AGC"/>
</dbReference>
<feature type="compositionally biased region" description="Low complexity" evidence="12">
    <location>
        <begin position="402"/>
        <end position="424"/>
    </location>
</feature>
<dbReference type="EMBL" id="GBBM01000833">
    <property type="protein sequence ID" value="JAC34585.1"/>
    <property type="molecule type" value="mRNA"/>
</dbReference>
<evidence type="ECO:0000256" key="6">
    <source>
        <dbReference type="ARBA" id="ARBA00022741"/>
    </source>
</evidence>
<evidence type="ECO:0000256" key="4">
    <source>
        <dbReference type="ARBA" id="ARBA00022527"/>
    </source>
</evidence>
<keyword evidence="8 11" id="KW-0067">ATP-binding</keyword>
<feature type="binding site" evidence="11">
    <location>
        <position position="94"/>
    </location>
    <ligand>
        <name>ATP</name>
        <dbReference type="ChEBI" id="CHEBI:30616"/>
    </ligand>
</feature>
<protein>
    <recommendedName>
        <fullName evidence="3">3-phosphoinositide-dependent protein kinase 1</fullName>
        <ecNumber evidence="2">2.7.11.1</ecNumber>
    </recommendedName>
</protein>
<evidence type="ECO:0000256" key="12">
    <source>
        <dbReference type="SAM" id="MobiDB-lite"/>
    </source>
</evidence>
<evidence type="ECO:0000256" key="10">
    <source>
        <dbReference type="ARBA" id="ARBA00048679"/>
    </source>
</evidence>
<evidence type="ECO:0000256" key="2">
    <source>
        <dbReference type="ARBA" id="ARBA00012513"/>
    </source>
</evidence>
<feature type="region of interest" description="Disordered" evidence="12">
    <location>
        <begin position="396"/>
        <end position="424"/>
    </location>
</feature>
<dbReference type="GO" id="GO:0004674">
    <property type="term" value="F:protein serine/threonine kinase activity"/>
    <property type="evidence" value="ECO:0007669"/>
    <property type="project" value="UniProtKB-KW"/>
</dbReference>
<comment type="similarity">
    <text evidence="1">Belongs to the protein kinase superfamily. AGC Ser/Thr protein kinase family. PDPK1 subfamily.</text>
</comment>
<reference evidence="14" key="1">
    <citation type="submission" date="2014-03" db="EMBL/GenBank/DDBJ databases">
        <title>The sialotranscriptome of Amblyomma triste, Amblyomma parvum and Amblyomma cajennense ticks, uncovered by 454-based RNA-seq.</title>
        <authorList>
            <person name="Garcia G.R."/>
            <person name="Gardinassi L.G."/>
            <person name="Ribeiro J.M."/>
            <person name="Anatriello E."/>
            <person name="Ferreira B.R."/>
            <person name="Moreira H.N."/>
            <person name="Mafra C."/>
            <person name="Olegario M.M."/>
            <person name="Szabo P.J."/>
            <person name="Miranda-Santos I.K."/>
            <person name="Maruyama S.R."/>
        </authorList>
    </citation>
    <scope>NUCLEOTIDE SEQUENCE</scope>
    <source>
        <strain evidence="14">Mato Grasso do Sul</strain>
        <tissue evidence="14">Salivary glands</tissue>
    </source>
</reference>
<dbReference type="InterPro" id="IPR033931">
    <property type="entry name" value="PDK1-typ_PH"/>
</dbReference>
<dbReference type="CDD" id="cd01262">
    <property type="entry name" value="PH_PDK1"/>
    <property type="match status" value="1"/>
</dbReference>
<dbReference type="FunFam" id="1.10.510.10:FF:000163">
    <property type="entry name" value="3-phosphoinositide-dependent protein kinase 1"/>
    <property type="match status" value="1"/>
</dbReference>
<keyword evidence="4" id="KW-0723">Serine/threonine-protein kinase</keyword>
<dbReference type="EC" id="2.7.11.1" evidence="2"/>
<dbReference type="InterPro" id="IPR039046">
    <property type="entry name" value="PDPK1"/>
</dbReference>
<dbReference type="Gene3D" id="1.10.510.10">
    <property type="entry name" value="Transferase(Phosphotransferase) domain 1"/>
    <property type="match status" value="1"/>
</dbReference>
<evidence type="ECO:0000256" key="7">
    <source>
        <dbReference type="ARBA" id="ARBA00022777"/>
    </source>
</evidence>
<dbReference type="PROSITE" id="PS50011">
    <property type="entry name" value="PROTEIN_KINASE_DOM"/>
    <property type="match status" value="1"/>
</dbReference>
<name>A0A023GNP9_AMBTT</name>
<dbReference type="Pfam" id="PF00069">
    <property type="entry name" value="Pkinase"/>
    <property type="match status" value="1"/>
</dbReference>
<evidence type="ECO:0000259" key="13">
    <source>
        <dbReference type="PROSITE" id="PS50011"/>
    </source>
</evidence>
<dbReference type="GO" id="GO:0035556">
    <property type="term" value="P:intracellular signal transduction"/>
    <property type="evidence" value="ECO:0007669"/>
    <property type="project" value="TreeGrafter"/>
</dbReference>
<dbReference type="InterPro" id="IPR011009">
    <property type="entry name" value="Kinase-like_dom_sf"/>
</dbReference>
<dbReference type="SMART" id="SM00220">
    <property type="entry name" value="S_TKc"/>
    <property type="match status" value="1"/>
</dbReference>
<comment type="catalytic activity">
    <reaction evidence="9">
        <text>L-threonyl-[protein] + ATP = O-phospho-L-threonyl-[protein] + ADP + H(+)</text>
        <dbReference type="Rhea" id="RHEA:46608"/>
        <dbReference type="Rhea" id="RHEA-COMP:11060"/>
        <dbReference type="Rhea" id="RHEA-COMP:11605"/>
        <dbReference type="ChEBI" id="CHEBI:15378"/>
        <dbReference type="ChEBI" id="CHEBI:30013"/>
        <dbReference type="ChEBI" id="CHEBI:30616"/>
        <dbReference type="ChEBI" id="CHEBI:61977"/>
        <dbReference type="ChEBI" id="CHEBI:456216"/>
        <dbReference type="EC" id="2.7.11.1"/>
    </reaction>
</comment>
<dbReference type="PROSITE" id="PS00108">
    <property type="entry name" value="PROTEIN_KINASE_ST"/>
    <property type="match status" value="1"/>
</dbReference>
<dbReference type="PROSITE" id="PS00107">
    <property type="entry name" value="PROTEIN_KINASE_ATP"/>
    <property type="match status" value="1"/>
</dbReference>
<dbReference type="Gene3D" id="3.30.200.20">
    <property type="entry name" value="Phosphorylase Kinase, domain 1"/>
    <property type="match status" value="1"/>
</dbReference>
<keyword evidence="6 11" id="KW-0547">Nucleotide-binding</keyword>